<dbReference type="InterPro" id="IPR027417">
    <property type="entry name" value="P-loop_NTPase"/>
</dbReference>
<feature type="compositionally biased region" description="Polar residues" evidence="3">
    <location>
        <begin position="290"/>
        <end position="306"/>
    </location>
</feature>
<dbReference type="EMBL" id="QCYY01000373">
    <property type="protein sequence ID" value="ROT85221.1"/>
    <property type="molecule type" value="Genomic_DNA"/>
</dbReference>
<feature type="region of interest" description="Disordered" evidence="3">
    <location>
        <begin position="282"/>
        <end position="319"/>
    </location>
</feature>
<dbReference type="Gene3D" id="3.40.50.300">
    <property type="entry name" value="P-loop containing nucleotide triphosphate hydrolases"/>
    <property type="match status" value="1"/>
</dbReference>
<dbReference type="Proteomes" id="UP000283509">
    <property type="component" value="Unassembled WGS sequence"/>
</dbReference>
<evidence type="ECO:0000259" key="4">
    <source>
        <dbReference type="Pfam" id="PF00685"/>
    </source>
</evidence>
<gene>
    <name evidence="5" type="ORF">C7M84_019829</name>
</gene>
<evidence type="ECO:0000256" key="1">
    <source>
        <dbReference type="ARBA" id="ARBA00005771"/>
    </source>
</evidence>
<evidence type="ECO:0000256" key="3">
    <source>
        <dbReference type="SAM" id="MobiDB-lite"/>
    </source>
</evidence>
<evidence type="ECO:0000313" key="6">
    <source>
        <dbReference type="Proteomes" id="UP000283509"/>
    </source>
</evidence>
<evidence type="ECO:0000313" key="5">
    <source>
        <dbReference type="EMBL" id="ROT85221.1"/>
    </source>
</evidence>
<dbReference type="AlphaFoldDB" id="A0A3R7Q3N4"/>
<dbReference type="InterPro" id="IPR000863">
    <property type="entry name" value="Sulfotransferase_dom"/>
</dbReference>
<organism evidence="5 6">
    <name type="scientific">Penaeus vannamei</name>
    <name type="common">Whiteleg shrimp</name>
    <name type="synonym">Litopenaeus vannamei</name>
    <dbReference type="NCBI Taxonomy" id="6689"/>
    <lineage>
        <taxon>Eukaryota</taxon>
        <taxon>Metazoa</taxon>
        <taxon>Ecdysozoa</taxon>
        <taxon>Arthropoda</taxon>
        <taxon>Crustacea</taxon>
        <taxon>Multicrustacea</taxon>
        <taxon>Malacostraca</taxon>
        <taxon>Eumalacostraca</taxon>
        <taxon>Eucarida</taxon>
        <taxon>Decapoda</taxon>
        <taxon>Dendrobranchiata</taxon>
        <taxon>Penaeoidea</taxon>
        <taxon>Penaeidae</taxon>
        <taxon>Penaeus</taxon>
    </lineage>
</organism>
<comment type="caution">
    <text evidence="5">The sequence shown here is derived from an EMBL/GenBank/DDBJ whole genome shotgun (WGS) entry which is preliminary data.</text>
</comment>
<dbReference type="OrthoDB" id="10262068at2759"/>
<comment type="similarity">
    <text evidence="1">Belongs to the sulfotransferase 1 family.</text>
</comment>
<proteinExistence type="inferred from homology"/>
<reference evidence="5 6" key="1">
    <citation type="submission" date="2018-04" db="EMBL/GenBank/DDBJ databases">
        <authorList>
            <person name="Zhang X."/>
            <person name="Yuan J."/>
            <person name="Li F."/>
            <person name="Xiang J."/>
        </authorList>
    </citation>
    <scope>NUCLEOTIDE SEQUENCE [LARGE SCALE GENOMIC DNA]</scope>
    <source>
        <tissue evidence="5">Muscle</tissue>
    </source>
</reference>
<keyword evidence="6" id="KW-1185">Reference proteome</keyword>
<protein>
    <recommendedName>
        <fullName evidence="4">Sulfotransferase domain-containing protein</fullName>
    </recommendedName>
</protein>
<accession>A0A3R7Q3N4</accession>
<reference evidence="5 6" key="2">
    <citation type="submission" date="2019-01" db="EMBL/GenBank/DDBJ databases">
        <title>The decoding of complex shrimp genome reveals the adaptation for benthos swimmer, frequently molting mechanism and breeding impact on genome.</title>
        <authorList>
            <person name="Sun Y."/>
            <person name="Gao Y."/>
            <person name="Yu Y."/>
        </authorList>
    </citation>
    <scope>NUCLEOTIDE SEQUENCE [LARGE SCALE GENOMIC DNA]</scope>
    <source>
        <tissue evidence="5">Muscle</tissue>
    </source>
</reference>
<sequence>MSCPQKLSRRFFPLTVEKLPPDEEKRLQEKGFLGYTKLVRTNPSLVHIRPAYADLAETYYNFEFRPDDTVLLTFPKSGTTWLSEALWAVRNLGQLGQADEADIDERVFFLDNDFLQPTPAGADTPAMKRFAAACPEGRVEDGVALQMAGAHKGPRILKSHLQLELLNPDLLNTCKVVYMARNPKDVCVSYFHHCRKNTKKIFQGEFPDFAETFMDNKLLFAPYWDHVRQVWLRRGHENLHFMFFEHMKRDVFGELRRLATFLEADLSDEDVQRVADHCSFGRMKEREARQSQGRGPSTGVPASSTRAKSEAGRTSPLRI</sequence>
<keyword evidence="2" id="KW-0808">Transferase</keyword>
<name>A0A3R7Q3N4_PENVA</name>
<evidence type="ECO:0000256" key="2">
    <source>
        <dbReference type="ARBA" id="ARBA00022679"/>
    </source>
</evidence>
<dbReference type="STRING" id="6689.A0A3R7Q3N4"/>
<dbReference type="PANTHER" id="PTHR11783">
    <property type="entry name" value="SULFOTRANSFERASE SULT"/>
    <property type="match status" value="1"/>
</dbReference>
<dbReference type="Pfam" id="PF00685">
    <property type="entry name" value="Sulfotransfer_1"/>
    <property type="match status" value="1"/>
</dbReference>
<dbReference type="SUPFAM" id="SSF52540">
    <property type="entry name" value="P-loop containing nucleoside triphosphate hydrolases"/>
    <property type="match status" value="1"/>
</dbReference>
<feature type="domain" description="Sulfotransferase" evidence="4">
    <location>
        <begin position="66"/>
        <end position="291"/>
    </location>
</feature>
<dbReference type="GO" id="GO:0008146">
    <property type="term" value="F:sulfotransferase activity"/>
    <property type="evidence" value="ECO:0007669"/>
    <property type="project" value="InterPro"/>
</dbReference>